<keyword evidence="7" id="KW-0482">Metalloprotease</keyword>
<evidence type="ECO:0000256" key="4">
    <source>
        <dbReference type="ARBA" id="ARBA00022723"/>
    </source>
</evidence>
<dbReference type="InterPro" id="IPR034115">
    <property type="entry name" value="M35_peptidyl-Lys"/>
</dbReference>
<reference evidence="10 11" key="1">
    <citation type="submission" date="2020-08" db="EMBL/GenBank/DDBJ databases">
        <title>Genomic Encyclopedia of Type Strains, Phase IV (KMG-IV): sequencing the most valuable type-strain genomes for metagenomic binning, comparative biology and taxonomic classification.</title>
        <authorList>
            <person name="Goeker M."/>
        </authorList>
    </citation>
    <scope>NUCLEOTIDE SEQUENCE [LARGE SCALE GENOMIC DNA]</scope>
    <source>
        <strain evidence="10 11">DSM 23958</strain>
    </source>
</reference>
<accession>A0A840S4E3</accession>
<dbReference type="InterPro" id="IPR050414">
    <property type="entry name" value="Fungal_M35_metalloproteases"/>
</dbReference>
<evidence type="ECO:0000256" key="6">
    <source>
        <dbReference type="ARBA" id="ARBA00022833"/>
    </source>
</evidence>
<dbReference type="CDD" id="cd11306">
    <property type="entry name" value="M35_peptidyl-Lys"/>
    <property type="match status" value="1"/>
</dbReference>
<dbReference type="Gene3D" id="2.60.40.2970">
    <property type="match status" value="1"/>
</dbReference>
<keyword evidence="11" id="KW-1185">Reference proteome</keyword>
<evidence type="ECO:0000256" key="2">
    <source>
        <dbReference type="ARBA" id="ARBA00010279"/>
    </source>
</evidence>
<keyword evidence="5 10" id="KW-0378">Hydrolase</keyword>
<dbReference type="Gene3D" id="3.40.390.10">
    <property type="entry name" value="Collagenase (Catalytic Domain)"/>
    <property type="match status" value="1"/>
</dbReference>
<feature type="domain" description="Lysine-specific metallo-endopeptidase" evidence="9">
    <location>
        <begin position="205"/>
        <end position="338"/>
    </location>
</feature>
<dbReference type="EMBL" id="JACHHO010000007">
    <property type="protein sequence ID" value="MBB5206157.1"/>
    <property type="molecule type" value="Genomic_DNA"/>
</dbReference>
<keyword evidence="4" id="KW-0479">Metal-binding</keyword>
<protein>
    <submittedName>
        <fullName evidence="10">Peptidyl-Lys metalloendopeptidase</fullName>
        <ecNumber evidence="10">3.4.24.20</ecNumber>
    </submittedName>
</protein>
<evidence type="ECO:0000256" key="7">
    <source>
        <dbReference type="ARBA" id="ARBA00023049"/>
    </source>
</evidence>
<proteinExistence type="inferred from homology"/>
<dbReference type="PANTHER" id="PTHR37016">
    <property type="match status" value="1"/>
</dbReference>
<keyword evidence="3" id="KW-0645">Protease</keyword>
<feature type="chain" id="PRO_5032912989" evidence="8">
    <location>
        <begin position="20"/>
        <end position="344"/>
    </location>
</feature>
<dbReference type="GO" id="GO:0004222">
    <property type="term" value="F:metalloendopeptidase activity"/>
    <property type="evidence" value="ECO:0007669"/>
    <property type="project" value="InterPro"/>
</dbReference>
<evidence type="ECO:0000256" key="5">
    <source>
        <dbReference type="ARBA" id="ARBA00022801"/>
    </source>
</evidence>
<dbReference type="Proteomes" id="UP000554837">
    <property type="component" value="Unassembled WGS sequence"/>
</dbReference>
<dbReference type="RefSeq" id="WP_138856320.1">
    <property type="nucleotide sequence ID" value="NZ_CP040709.1"/>
</dbReference>
<dbReference type="InterPro" id="IPR029463">
    <property type="entry name" value="Lys_MEP"/>
</dbReference>
<dbReference type="EC" id="3.4.24.20" evidence="10"/>
<gene>
    <name evidence="10" type="ORF">HNQ51_003500</name>
</gene>
<evidence type="ECO:0000259" key="9">
    <source>
        <dbReference type="SMART" id="SM01351"/>
    </source>
</evidence>
<feature type="signal peptide" evidence="8">
    <location>
        <begin position="1"/>
        <end position="19"/>
    </location>
</feature>
<dbReference type="SUPFAM" id="SSF55486">
    <property type="entry name" value="Metalloproteases ('zincins'), catalytic domain"/>
    <property type="match status" value="1"/>
</dbReference>
<evidence type="ECO:0000313" key="11">
    <source>
        <dbReference type="Proteomes" id="UP000554837"/>
    </source>
</evidence>
<dbReference type="GO" id="GO:0046872">
    <property type="term" value="F:metal ion binding"/>
    <property type="evidence" value="ECO:0007669"/>
    <property type="project" value="UniProtKB-KW"/>
</dbReference>
<comment type="cofactor">
    <cofactor evidence="1">
        <name>Zn(2+)</name>
        <dbReference type="ChEBI" id="CHEBI:29105"/>
    </cofactor>
</comment>
<keyword evidence="6" id="KW-0862">Zinc</keyword>
<dbReference type="OrthoDB" id="7649992at2"/>
<dbReference type="AlphaFoldDB" id="A0A840S4E3"/>
<dbReference type="PANTHER" id="PTHR37016:SF3">
    <property type="entry name" value="NEUTRAL PROTEASE 2-RELATED"/>
    <property type="match status" value="1"/>
</dbReference>
<dbReference type="Pfam" id="PF14521">
    <property type="entry name" value="Aspzincin_M35"/>
    <property type="match status" value="1"/>
</dbReference>
<dbReference type="SMART" id="SM01351">
    <property type="entry name" value="Aspzincin_M35"/>
    <property type="match status" value="1"/>
</dbReference>
<evidence type="ECO:0000256" key="3">
    <source>
        <dbReference type="ARBA" id="ARBA00022670"/>
    </source>
</evidence>
<dbReference type="GO" id="GO:0006508">
    <property type="term" value="P:proteolysis"/>
    <property type="evidence" value="ECO:0007669"/>
    <property type="project" value="UniProtKB-KW"/>
</dbReference>
<organism evidence="10 11">
    <name type="scientific">Inhella inkyongensis</name>
    <dbReference type="NCBI Taxonomy" id="392593"/>
    <lineage>
        <taxon>Bacteria</taxon>
        <taxon>Pseudomonadati</taxon>
        <taxon>Pseudomonadota</taxon>
        <taxon>Betaproteobacteria</taxon>
        <taxon>Burkholderiales</taxon>
        <taxon>Sphaerotilaceae</taxon>
        <taxon>Inhella</taxon>
    </lineage>
</organism>
<name>A0A840S4E3_9BURK</name>
<dbReference type="InterPro" id="IPR024079">
    <property type="entry name" value="MetalloPept_cat_dom_sf"/>
</dbReference>
<evidence type="ECO:0000313" key="10">
    <source>
        <dbReference type="EMBL" id="MBB5206157.1"/>
    </source>
</evidence>
<comment type="caution">
    <text evidence="10">The sequence shown here is derived from an EMBL/GenBank/DDBJ whole genome shotgun (WGS) entry which is preliminary data.</text>
</comment>
<keyword evidence="8" id="KW-0732">Signal</keyword>
<sequence>MKKTLFVLAGTALALSAQAGNGCVDVRLSASSPVLRGDVDVSVNVAVTNTCRHPVQVLSWQLPSDDGIDNAKFQIERDGQRVAYHGPIVKRAPAQDKDHIKLDAGATLNYTLELTSDYDLSQNGRYAVRYTAQGHGKSATLSSDTLYLWLEGRSAKLGSAAKAPDTGVTPAAGSISYTGRCSATQKTTLASAVTAATNYTVESTNYLSAMSGATPRYTTWFGAYSSANRATALDHFTKARNAFQTAALTLDCSCKKSGTFAYVYPNQPYKIYLCGAFWNGPMTGTDSKAGTLVHEMMHFTVIAGTDDWAYGQTNAKNLAISDPIKALNNSDNHEYFAENTPFQN</sequence>
<comment type="similarity">
    <text evidence="2">Belongs to the peptidase M35 family.</text>
</comment>
<evidence type="ECO:0000256" key="8">
    <source>
        <dbReference type="SAM" id="SignalP"/>
    </source>
</evidence>
<evidence type="ECO:0000256" key="1">
    <source>
        <dbReference type="ARBA" id="ARBA00001947"/>
    </source>
</evidence>